<gene>
    <name evidence="8" type="ORF">CBYS24578_00017462</name>
</gene>
<dbReference type="OrthoDB" id="3257095at2759"/>
<protein>
    <recommendedName>
        <fullName evidence="10">Choline transport protein</fullName>
    </recommendedName>
</protein>
<dbReference type="AlphaFoldDB" id="A0A9N9Y1P4"/>
<feature type="transmembrane region" description="Helical" evidence="7">
    <location>
        <begin position="172"/>
        <end position="190"/>
    </location>
</feature>
<feature type="transmembrane region" description="Helical" evidence="7">
    <location>
        <begin position="327"/>
        <end position="349"/>
    </location>
</feature>
<keyword evidence="5 7" id="KW-0472">Membrane</keyword>
<evidence type="ECO:0000256" key="6">
    <source>
        <dbReference type="SAM" id="MobiDB-lite"/>
    </source>
</evidence>
<proteinExistence type="predicted"/>
<organism evidence="8 9">
    <name type="scientific">Clonostachys byssicola</name>
    <dbReference type="NCBI Taxonomy" id="160290"/>
    <lineage>
        <taxon>Eukaryota</taxon>
        <taxon>Fungi</taxon>
        <taxon>Dikarya</taxon>
        <taxon>Ascomycota</taxon>
        <taxon>Pezizomycotina</taxon>
        <taxon>Sordariomycetes</taxon>
        <taxon>Hypocreomycetidae</taxon>
        <taxon>Hypocreales</taxon>
        <taxon>Bionectriaceae</taxon>
        <taxon>Clonostachys</taxon>
    </lineage>
</organism>
<dbReference type="GO" id="GO:0016020">
    <property type="term" value="C:membrane"/>
    <property type="evidence" value="ECO:0007669"/>
    <property type="project" value="UniProtKB-SubCell"/>
</dbReference>
<comment type="subcellular location">
    <subcellularLocation>
        <location evidence="1">Membrane</location>
        <topology evidence="1">Multi-pass membrane protein</topology>
    </subcellularLocation>
</comment>
<dbReference type="Pfam" id="PF13520">
    <property type="entry name" value="AA_permease_2"/>
    <property type="match status" value="1"/>
</dbReference>
<sequence>MISTQKDTKDAGVSKRVSSEKCGMNSDATRLEQLGLHAELEPTFSLTALLCLSLCIMATWEAVASVVAQALASGGVPCLVYNYIATFICTVATTASLAEIASIYPTAGGQYHWVTALFPGRGKKIMSWLTGWISIGGQIVFTASAAFAGGLMIQGLIILNDAKYAPQRWHGLFLYWAVLVYALLMNTLGYRSLSSANLVAGVLHIVGFLVILVTLGVKSEKNTAASVFTDFSNVTGWQSDGIAWLIGLTSTVFPFLGYDAACHLAEELPNASRNVPLAMTGSVVMNVVMGLGFVLMLAFSTGSLEDILQTPTGFPFMMIFLDATKSTALTTVLALFIVIIAVAAAMAGLTSTSRTFWAFARDDAVPFSNYFAKVGRKQKVPVRAVVLIFILNMVLGTIYAGNTTAFNAVLSMAIFGMYLSYMLPIMAMLFYGRNRLRPCDYGPFKLPRWLGVSCNIIALVWSSVAIFFSTFPTQIPVTGMNMNYSSFIMIGWVIFGLIFYLLNGRYRFKMPVVTTDVQ</sequence>
<feature type="transmembrane region" description="Helical" evidence="7">
    <location>
        <begin position="125"/>
        <end position="151"/>
    </location>
</feature>
<dbReference type="GO" id="GO:0022857">
    <property type="term" value="F:transmembrane transporter activity"/>
    <property type="evidence" value="ECO:0007669"/>
    <property type="project" value="InterPro"/>
</dbReference>
<feature type="transmembrane region" description="Helical" evidence="7">
    <location>
        <begin position="277"/>
        <end position="299"/>
    </location>
</feature>
<dbReference type="PIRSF" id="PIRSF006060">
    <property type="entry name" value="AA_transporter"/>
    <property type="match status" value="1"/>
</dbReference>
<feature type="region of interest" description="Disordered" evidence="6">
    <location>
        <begin position="1"/>
        <end position="21"/>
    </location>
</feature>
<evidence type="ECO:0000313" key="8">
    <source>
        <dbReference type="EMBL" id="CAG9981838.1"/>
    </source>
</evidence>
<name>A0A9N9Y1P4_9HYPO</name>
<evidence type="ECO:0000313" key="9">
    <source>
        <dbReference type="Proteomes" id="UP000754883"/>
    </source>
</evidence>
<evidence type="ECO:0000256" key="4">
    <source>
        <dbReference type="ARBA" id="ARBA00022989"/>
    </source>
</evidence>
<keyword evidence="4 7" id="KW-1133">Transmembrane helix</keyword>
<dbReference type="Gene3D" id="1.20.1740.10">
    <property type="entry name" value="Amino acid/polyamine transporter I"/>
    <property type="match status" value="1"/>
</dbReference>
<comment type="caution">
    <text evidence="8">The sequence shown here is derived from an EMBL/GenBank/DDBJ whole genome shotgun (WGS) entry which is preliminary data.</text>
</comment>
<feature type="transmembrane region" description="Helical" evidence="7">
    <location>
        <begin position="406"/>
        <end position="431"/>
    </location>
</feature>
<evidence type="ECO:0000256" key="2">
    <source>
        <dbReference type="ARBA" id="ARBA00022448"/>
    </source>
</evidence>
<keyword evidence="9" id="KW-1185">Reference proteome</keyword>
<dbReference type="PANTHER" id="PTHR45649:SF14">
    <property type="entry name" value="GABA PERMEASE"/>
    <property type="match status" value="1"/>
</dbReference>
<keyword evidence="2" id="KW-0813">Transport</keyword>
<keyword evidence="3 7" id="KW-0812">Transmembrane</keyword>
<evidence type="ECO:0000256" key="5">
    <source>
        <dbReference type="ARBA" id="ARBA00023136"/>
    </source>
</evidence>
<feature type="transmembrane region" description="Helical" evidence="7">
    <location>
        <begin position="80"/>
        <end position="105"/>
    </location>
</feature>
<feature type="transmembrane region" description="Helical" evidence="7">
    <location>
        <begin position="484"/>
        <end position="502"/>
    </location>
</feature>
<dbReference type="Proteomes" id="UP000754883">
    <property type="component" value="Unassembled WGS sequence"/>
</dbReference>
<dbReference type="PANTHER" id="PTHR45649">
    <property type="entry name" value="AMINO-ACID PERMEASE BAT1"/>
    <property type="match status" value="1"/>
</dbReference>
<feature type="transmembrane region" description="Helical" evidence="7">
    <location>
        <begin position="452"/>
        <end position="472"/>
    </location>
</feature>
<dbReference type="InterPro" id="IPR002293">
    <property type="entry name" value="AA/rel_permease1"/>
</dbReference>
<reference evidence="9" key="1">
    <citation type="submission" date="2019-06" db="EMBL/GenBank/DDBJ databases">
        <authorList>
            <person name="Broberg M."/>
        </authorList>
    </citation>
    <scope>NUCLEOTIDE SEQUENCE [LARGE SCALE GENOMIC DNA]</scope>
</reference>
<feature type="transmembrane region" description="Helical" evidence="7">
    <location>
        <begin position="44"/>
        <end position="68"/>
    </location>
</feature>
<evidence type="ECO:0000256" key="1">
    <source>
        <dbReference type="ARBA" id="ARBA00004141"/>
    </source>
</evidence>
<evidence type="ECO:0000256" key="3">
    <source>
        <dbReference type="ARBA" id="ARBA00022692"/>
    </source>
</evidence>
<reference evidence="8 9" key="2">
    <citation type="submission" date="2021-10" db="EMBL/GenBank/DDBJ databases">
        <authorList>
            <person name="Piombo E."/>
        </authorList>
    </citation>
    <scope>NUCLEOTIDE SEQUENCE [LARGE SCALE GENOMIC DNA]</scope>
</reference>
<feature type="compositionally biased region" description="Basic and acidic residues" evidence="6">
    <location>
        <begin position="1"/>
        <end position="19"/>
    </location>
</feature>
<dbReference type="EMBL" id="CABFNO020001327">
    <property type="protein sequence ID" value="CAG9981838.1"/>
    <property type="molecule type" value="Genomic_DNA"/>
</dbReference>
<feature type="transmembrane region" description="Helical" evidence="7">
    <location>
        <begin position="380"/>
        <end position="400"/>
    </location>
</feature>
<accession>A0A9N9Y1P4</accession>
<evidence type="ECO:0000256" key="7">
    <source>
        <dbReference type="SAM" id="Phobius"/>
    </source>
</evidence>
<evidence type="ECO:0008006" key="10">
    <source>
        <dbReference type="Google" id="ProtNLM"/>
    </source>
</evidence>
<feature type="transmembrane region" description="Helical" evidence="7">
    <location>
        <begin position="196"/>
        <end position="217"/>
    </location>
</feature>